<dbReference type="Proteomes" id="UP000289886">
    <property type="component" value="Unassembled WGS sequence"/>
</dbReference>
<reference evidence="2 3" key="1">
    <citation type="submission" date="2019-01" db="EMBL/GenBank/DDBJ databases">
        <title>Draft Genome and Complete Hox-Cluster Characterization of the Sterlet Sturgeon (Acipenser ruthenus).</title>
        <authorList>
            <person name="Wei Q."/>
        </authorList>
    </citation>
    <scope>NUCLEOTIDE SEQUENCE [LARGE SCALE GENOMIC DNA]</scope>
    <source>
        <strain evidence="2">WHYD16114868_AA</strain>
        <tissue evidence="2">Blood</tissue>
    </source>
</reference>
<evidence type="ECO:0000256" key="1">
    <source>
        <dbReference type="SAM" id="MobiDB-lite"/>
    </source>
</evidence>
<gene>
    <name evidence="2" type="ORF">EOD39_13107</name>
</gene>
<sequence length="156" mass="15675">MKHHIPGYDDERSAAGGVLPVAVAGQGTASGSLRGKRKAQARLPTCVHTSRPLADGPRGGDRGPPKKKETASASPPLPATRAPAATEGEKEPPPEAVWGSAKAAEPMEEAPTERPKQRGAHAGDPGRGAGGGGPTTPLRTRVASGSRLRGGGGFGS</sequence>
<keyword evidence="3" id="KW-1185">Reference proteome</keyword>
<feature type="compositionally biased region" description="Low complexity" evidence="1">
    <location>
        <begin position="135"/>
        <end position="147"/>
    </location>
</feature>
<accession>A0A444UJH5</accession>
<evidence type="ECO:0000313" key="2">
    <source>
        <dbReference type="EMBL" id="RXM35347.1"/>
    </source>
</evidence>
<comment type="caution">
    <text evidence="2">The sequence shown here is derived from an EMBL/GenBank/DDBJ whole genome shotgun (WGS) entry which is preliminary data.</text>
</comment>
<dbReference type="EMBL" id="SCEB01214444">
    <property type="protein sequence ID" value="RXM35347.1"/>
    <property type="molecule type" value="Genomic_DNA"/>
</dbReference>
<feature type="compositionally biased region" description="Low complexity" evidence="1">
    <location>
        <begin position="71"/>
        <end position="86"/>
    </location>
</feature>
<evidence type="ECO:0000313" key="3">
    <source>
        <dbReference type="Proteomes" id="UP000289886"/>
    </source>
</evidence>
<feature type="compositionally biased region" description="Basic and acidic residues" evidence="1">
    <location>
        <begin position="58"/>
        <end position="70"/>
    </location>
</feature>
<feature type="region of interest" description="Disordered" evidence="1">
    <location>
        <begin position="27"/>
        <end position="156"/>
    </location>
</feature>
<organism evidence="2 3">
    <name type="scientific">Acipenser ruthenus</name>
    <name type="common">Sterlet sturgeon</name>
    <dbReference type="NCBI Taxonomy" id="7906"/>
    <lineage>
        <taxon>Eukaryota</taxon>
        <taxon>Metazoa</taxon>
        <taxon>Chordata</taxon>
        <taxon>Craniata</taxon>
        <taxon>Vertebrata</taxon>
        <taxon>Euteleostomi</taxon>
        <taxon>Actinopterygii</taxon>
        <taxon>Chondrostei</taxon>
        <taxon>Acipenseriformes</taxon>
        <taxon>Acipenseridae</taxon>
        <taxon>Acipenser</taxon>
    </lineage>
</organism>
<protein>
    <submittedName>
        <fullName evidence="2">Uncharacterized protein</fullName>
    </submittedName>
</protein>
<dbReference type="AlphaFoldDB" id="A0A444UJH5"/>
<feature type="compositionally biased region" description="Gly residues" evidence="1">
    <location>
        <begin position="125"/>
        <end position="134"/>
    </location>
</feature>
<name>A0A444UJH5_ACIRT</name>
<proteinExistence type="predicted"/>